<evidence type="ECO:0008006" key="11">
    <source>
        <dbReference type="Google" id="ProtNLM"/>
    </source>
</evidence>
<evidence type="ECO:0000256" key="4">
    <source>
        <dbReference type="ARBA" id="ARBA00022989"/>
    </source>
</evidence>
<dbReference type="Proteomes" id="UP001642540">
    <property type="component" value="Unassembled WGS sequence"/>
</dbReference>
<dbReference type="InterPro" id="IPR013604">
    <property type="entry name" value="7TM_chemorcpt"/>
</dbReference>
<evidence type="ECO:0000313" key="9">
    <source>
        <dbReference type="EMBL" id="CAL8118110.1"/>
    </source>
</evidence>
<dbReference type="EMBL" id="CAXLJM020000057">
    <property type="protein sequence ID" value="CAL8118110.1"/>
    <property type="molecule type" value="Genomic_DNA"/>
</dbReference>
<keyword evidence="6" id="KW-0675">Receptor</keyword>
<organism evidence="9 10">
    <name type="scientific">Orchesella dallaii</name>
    <dbReference type="NCBI Taxonomy" id="48710"/>
    <lineage>
        <taxon>Eukaryota</taxon>
        <taxon>Metazoa</taxon>
        <taxon>Ecdysozoa</taxon>
        <taxon>Arthropoda</taxon>
        <taxon>Hexapoda</taxon>
        <taxon>Collembola</taxon>
        <taxon>Entomobryomorpha</taxon>
        <taxon>Entomobryoidea</taxon>
        <taxon>Orchesellidae</taxon>
        <taxon>Orchesellinae</taxon>
        <taxon>Orchesella</taxon>
    </lineage>
</organism>
<accession>A0ABP1R766</accession>
<evidence type="ECO:0000256" key="6">
    <source>
        <dbReference type="ARBA" id="ARBA00023170"/>
    </source>
</evidence>
<dbReference type="Pfam" id="PF08395">
    <property type="entry name" value="7tm_7"/>
    <property type="match status" value="1"/>
</dbReference>
<reference evidence="9 10" key="1">
    <citation type="submission" date="2024-08" db="EMBL/GenBank/DDBJ databases">
        <authorList>
            <person name="Cucini C."/>
            <person name="Frati F."/>
        </authorList>
    </citation>
    <scope>NUCLEOTIDE SEQUENCE [LARGE SCALE GENOMIC DNA]</scope>
</reference>
<gene>
    <name evidence="9" type="ORF">ODALV1_LOCUS17989</name>
</gene>
<comment type="caution">
    <text evidence="9">The sequence shown here is derived from an EMBL/GenBank/DDBJ whole genome shotgun (WGS) entry which is preliminary data.</text>
</comment>
<sequence length="554" mass="63129">MEKRTTASNTAENAVTTLLELPLLINHLSGLFPLTLDKSKLNLNTTYRSYCRTFIIFGLVCICPTLFHTLDPKDLLIVYKLRGPTEMIIATAANNFTSLFDFICLCHLFRNRFKIRDFYTSFLKAVIKVLELSYTFCPDEVKVLQNQKKKLHIFMGITFALGVFAAFNSTIFYCGKAIQAGMTVRTVVTFFLLTMYWIIVNHFRMLSFYLWIALILCFKEAFRALGGLINSKSKEICIQQNRIYWVIEIYHEIEEYLQEFHKLFGIQLLNLCFTSVVPLENVIYQVLKCFIVGDIGPWELSTLASLSPHILSGVMTFFILCDAATSMTIEATNVANNFRFIPSISEMPVSKQENALGILTKSNTNATVEPKRLVWIIENYNEIEIFLKEFHQLFGLQLYNMCIAFLFPVLNTGFEFIKVFRSEELGSWELAAVIGGTPHLISVTIPFFLLCDASTAMSNEALTCVTNFRGDISPLLSETDTELKDQIFMFYSSTLANPPRIRPGNFFSLGRHILPTVLGLMTTYLIVLQQFVSQEQSGKLLGKDNNSIFNNNRV</sequence>
<feature type="transmembrane region" description="Helical" evidence="8">
    <location>
        <begin position="87"/>
        <end position="109"/>
    </location>
</feature>
<keyword evidence="2" id="KW-1003">Cell membrane</keyword>
<feature type="transmembrane region" description="Helical" evidence="8">
    <location>
        <begin position="206"/>
        <end position="229"/>
    </location>
</feature>
<keyword evidence="4 8" id="KW-1133">Transmembrane helix</keyword>
<evidence type="ECO:0000256" key="1">
    <source>
        <dbReference type="ARBA" id="ARBA00004651"/>
    </source>
</evidence>
<proteinExistence type="predicted"/>
<protein>
    <recommendedName>
        <fullName evidence="11">Gustatory receptor</fullName>
    </recommendedName>
</protein>
<evidence type="ECO:0000256" key="5">
    <source>
        <dbReference type="ARBA" id="ARBA00023136"/>
    </source>
</evidence>
<keyword evidence="5 8" id="KW-0472">Membrane</keyword>
<dbReference type="PANTHER" id="PTHR21143">
    <property type="entry name" value="INVERTEBRATE GUSTATORY RECEPTOR"/>
    <property type="match status" value="1"/>
</dbReference>
<keyword evidence="10" id="KW-1185">Reference proteome</keyword>
<evidence type="ECO:0000256" key="2">
    <source>
        <dbReference type="ARBA" id="ARBA00022475"/>
    </source>
</evidence>
<feature type="transmembrane region" description="Helical" evidence="8">
    <location>
        <begin position="49"/>
        <end position="67"/>
    </location>
</feature>
<evidence type="ECO:0000256" key="8">
    <source>
        <dbReference type="SAM" id="Phobius"/>
    </source>
</evidence>
<comment type="subcellular location">
    <subcellularLocation>
        <location evidence="1">Cell membrane</location>
        <topology evidence="1">Multi-pass membrane protein</topology>
    </subcellularLocation>
</comment>
<evidence type="ECO:0000256" key="7">
    <source>
        <dbReference type="ARBA" id="ARBA00023224"/>
    </source>
</evidence>
<feature type="transmembrane region" description="Helical" evidence="8">
    <location>
        <begin position="177"/>
        <end position="199"/>
    </location>
</feature>
<dbReference type="PANTHER" id="PTHR21143:SF121">
    <property type="entry name" value="GUSTATORY AND ODORANT RECEPTOR 21A"/>
    <property type="match status" value="1"/>
</dbReference>
<name>A0ABP1R766_9HEXA</name>
<evidence type="ECO:0000313" key="10">
    <source>
        <dbReference type="Proteomes" id="UP001642540"/>
    </source>
</evidence>
<keyword evidence="3 8" id="KW-0812">Transmembrane</keyword>
<keyword evidence="7" id="KW-0807">Transducer</keyword>
<feature type="transmembrane region" description="Helical" evidence="8">
    <location>
        <begin position="151"/>
        <end position="171"/>
    </location>
</feature>
<evidence type="ECO:0000256" key="3">
    <source>
        <dbReference type="ARBA" id="ARBA00022692"/>
    </source>
</evidence>